<evidence type="ECO:0000256" key="1">
    <source>
        <dbReference type="SAM" id="SignalP"/>
    </source>
</evidence>
<dbReference type="Proteomes" id="UP001156601">
    <property type="component" value="Unassembled WGS sequence"/>
</dbReference>
<gene>
    <name evidence="2" type="ORF">GCM10007852_28100</name>
</gene>
<keyword evidence="3" id="KW-1185">Reference proteome</keyword>
<dbReference type="Pfam" id="PF12790">
    <property type="entry name" value="T6SS-SciN"/>
    <property type="match status" value="1"/>
</dbReference>
<dbReference type="PANTHER" id="PTHR37625:SF4">
    <property type="entry name" value="OUTER MEMBRANE LIPOPROTEIN"/>
    <property type="match status" value="1"/>
</dbReference>
<reference evidence="2" key="1">
    <citation type="journal article" date="2014" name="Int. J. Syst. Evol. Microbiol.">
        <title>Complete genome sequence of Corynebacterium casei LMG S-19264T (=DSM 44701T), isolated from a smear-ripened cheese.</title>
        <authorList>
            <consortium name="US DOE Joint Genome Institute (JGI-PGF)"/>
            <person name="Walter F."/>
            <person name="Albersmeier A."/>
            <person name="Kalinowski J."/>
            <person name="Ruckert C."/>
        </authorList>
    </citation>
    <scope>NUCLEOTIDE SEQUENCE</scope>
    <source>
        <strain evidence="2">NBRC 110023</strain>
    </source>
</reference>
<organism evidence="2 3">
    <name type="scientific">Agaribacter marinus</name>
    <dbReference type="NCBI Taxonomy" id="1431249"/>
    <lineage>
        <taxon>Bacteria</taxon>
        <taxon>Pseudomonadati</taxon>
        <taxon>Pseudomonadota</taxon>
        <taxon>Gammaproteobacteria</taxon>
        <taxon>Alteromonadales</taxon>
        <taxon>Alteromonadaceae</taxon>
        <taxon>Agaribacter</taxon>
    </lineage>
</organism>
<accession>A0AA37SZ67</accession>
<dbReference type="InterPro" id="IPR017734">
    <property type="entry name" value="T6SS_SciN"/>
</dbReference>
<dbReference type="RefSeq" id="WP_284218237.1">
    <property type="nucleotide sequence ID" value="NZ_BSOT01000006.1"/>
</dbReference>
<keyword evidence="1" id="KW-0732">Signal</keyword>
<reference evidence="2" key="2">
    <citation type="submission" date="2023-01" db="EMBL/GenBank/DDBJ databases">
        <title>Draft genome sequence of Agaribacter marinus strain NBRC 110023.</title>
        <authorList>
            <person name="Sun Q."/>
            <person name="Mori K."/>
        </authorList>
    </citation>
    <scope>NUCLEOTIDE SEQUENCE</scope>
    <source>
        <strain evidence="2">NBRC 110023</strain>
    </source>
</reference>
<protein>
    <recommendedName>
        <fullName evidence="4">Type VI secretion system lipoprotein TssJ</fullName>
    </recommendedName>
</protein>
<feature type="chain" id="PRO_5041411333" description="Type VI secretion system lipoprotein TssJ" evidence="1">
    <location>
        <begin position="25"/>
        <end position="164"/>
    </location>
</feature>
<feature type="signal peptide" evidence="1">
    <location>
        <begin position="1"/>
        <end position="24"/>
    </location>
</feature>
<dbReference type="Gene3D" id="2.60.40.4150">
    <property type="entry name" value="Type VI secretion system, lipoprotein SciN"/>
    <property type="match status" value="1"/>
</dbReference>
<dbReference type="InterPro" id="IPR038706">
    <property type="entry name" value="Type_VI_SciN-like_sf"/>
</dbReference>
<sequence>MLKMAVNKVIYAVSLALLTLMLLACGSTGEKTVDFTYLITATDDINPDINGRASSVVVRVYQLSNSINFENAAYEDLFAASGNSLGSEFIAVNEYLVDPGSRTELDLEISENAKFIGVVVGYRSVDMVTWRTLKEIPGKNYKNFFSDSGLEIVVEKLSVRVVSI</sequence>
<evidence type="ECO:0000313" key="2">
    <source>
        <dbReference type="EMBL" id="GLR71902.1"/>
    </source>
</evidence>
<evidence type="ECO:0008006" key="4">
    <source>
        <dbReference type="Google" id="ProtNLM"/>
    </source>
</evidence>
<dbReference type="PROSITE" id="PS51257">
    <property type="entry name" value="PROKAR_LIPOPROTEIN"/>
    <property type="match status" value="1"/>
</dbReference>
<dbReference type="PANTHER" id="PTHR37625">
    <property type="entry name" value="OUTER MEMBRANE LIPOPROTEIN-RELATED"/>
    <property type="match status" value="1"/>
</dbReference>
<comment type="caution">
    <text evidence="2">The sequence shown here is derived from an EMBL/GenBank/DDBJ whole genome shotgun (WGS) entry which is preliminary data.</text>
</comment>
<proteinExistence type="predicted"/>
<dbReference type="NCBIfam" id="TIGR03352">
    <property type="entry name" value="VI_chp_3"/>
    <property type="match status" value="1"/>
</dbReference>
<dbReference type="AlphaFoldDB" id="A0AA37SZ67"/>
<name>A0AA37SZ67_9ALTE</name>
<dbReference type="EMBL" id="BSOT01000006">
    <property type="protein sequence ID" value="GLR71902.1"/>
    <property type="molecule type" value="Genomic_DNA"/>
</dbReference>
<evidence type="ECO:0000313" key="3">
    <source>
        <dbReference type="Proteomes" id="UP001156601"/>
    </source>
</evidence>